<evidence type="ECO:0000313" key="2">
    <source>
        <dbReference type="Proteomes" id="UP000253529"/>
    </source>
</evidence>
<dbReference type="AlphaFoldDB" id="A0A366FUK0"/>
<comment type="caution">
    <text evidence="1">The sequence shown here is derived from an EMBL/GenBank/DDBJ whole genome shotgun (WGS) entry which is preliminary data.</text>
</comment>
<accession>A0A366FUK0</accession>
<reference evidence="1 2" key="1">
    <citation type="submission" date="2018-06" db="EMBL/GenBank/DDBJ databases">
        <title>Genomic Encyclopedia of Type Strains, Phase IV (KMG-IV): sequencing the most valuable type-strain genomes for metagenomic binning, comparative biology and taxonomic classification.</title>
        <authorList>
            <person name="Goeker M."/>
        </authorList>
    </citation>
    <scope>NUCLEOTIDE SEQUENCE [LARGE SCALE GENOMIC DNA]</scope>
    <source>
        <strain evidence="1 2">DSM 24875</strain>
    </source>
</reference>
<dbReference type="InterPro" id="IPR009394">
    <property type="entry name" value="MmcB-like"/>
</dbReference>
<dbReference type="OrthoDB" id="5194526at2"/>
<organism evidence="1 2">
    <name type="scientific">Roseiarcus fermentans</name>
    <dbReference type="NCBI Taxonomy" id="1473586"/>
    <lineage>
        <taxon>Bacteria</taxon>
        <taxon>Pseudomonadati</taxon>
        <taxon>Pseudomonadota</taxon>
        <taxon>Alphaproteobacteria</taxon>
        <taxon>Hyphomicrobiales</taxon>
        <taxon>Roseiarcaceae</taxon>
        <taxon>Roseiarcus</taxon>
    </lineage>
</organism>
<protein>
    <recommendedName>
        <fullName evidence="3">DNA repair protein MmcB-related protein</fullName>
    </recommendedName>
</protein>
<dbReference type="RefSeq" id="WP_113887349.1">
    <property type="nucleotide sequence ID" value="NZ_QNRK01000001.1"/>
</dbReference>
<sequence length="157" mass="16925">MPGDRLALPPDGRQSETALTIARGVRRLLRARGFSSLTELPLVDGRRADIVAVNGEGEVLIVEIKSSAADLRADRKWRDYLAACDRLYFAISAATPAAIMPAEAGLILADAYGAEVLREADPRRMASATRRAVLLRFAQAAADRLHRLADPSGGFDV</sequence>
<name>A0A366FUK0_9HYPH</name>
<gene>
    <name evidence="1" type="ORF">DFR50_101242</name>
</gene>
<dbReference type="PIRSF" id="PIRSF031796">
    <property type="entry name" value="UPC031796"/>
    <property type="match status" value="1"/>
</dbReference>
<dbReference type="EMBL" id="QNRK01000001">
    <property type="protein sequence ID" value="RBP18298.1"/>
    <property type="molecule type" value="Genomic_DNA"/>
</dbReference>
<evidence type="ECO:0000313" key="1">
    <source>
        <dbReference type="EMBL" id="RBP18298.1"/>
    </source>
</evidence>
<proteinExistence type="predicted"/>
<dbReference type="Pfam" id="PF06319">
    <property type="entry name" value="MmcB-like"/>
    <property type="match status" value="1"/>
</dbReference>
<keyword evidence="2" id="KW-1185">Reference proteome</keyword>
<dbReference type="Proteomes" id="UP000253529">
    <property type="component" value="Unassembled WGS sequence"/>
</dbReference>
<evidence type="ECO:0008006" key="3">
    <source>
        <dbReference type="Google" id="ProtNLM"/>
    </source>
</evidence>